<dbReference type="Pfam" id="PF03561">
    <property type="entry name" value="Allantoicase"/>
    <property type="match status" value="2"/>
</dbReference>
<evidence type="ECO:0000313" key="5">
    <source>
        <dbReference type="Ensembl" id="ENSSLUP00000035332.1"/>
    </source>
</evidence>
<dbReference type="FunFam" id="2.60.120.260:FF:000077">
    <property type="entry name" value="Probable allantoicase"/>
    <property type="match status" value="1"/>
</dbReference>
<dbReference type="PANTHER" id="PTHR12045">
    <property type="entry name" value="ALLANTOICASE"/>
    <property type="match status" value="1"/>
</dbReference>
<proteinExistence type="inferred from homology"/>
<dbReference type="GO" id="GO:0000256">
    <property type="term" value="P:allantoin catabolic process"/>
    <property type="evidence" value="ECO:0007669"/>
    <property type="project" value="InterPro"/>
</dbReference>
<evidence type="ECO:0000256" key="1">
    <source>
        <dbReference type="ARBA" id="ARBA00009242"/>
    </source>
</evidence>
<evidence type="ECO:0000256" key="3">
    <source>
        <dbReference type="SAM" id="Phobius"/>
    </source>
</evidence>
<keyword evidence="3" id="KW-0812">Transmembrane</keyword>
<dbReference type="InterPro" id="IPR008979">
    <property type="entry name" value="Galactose-bd-like_sf"/>
</dbReference>
<keyword evidence="3" id="KW-0472">Membrane</keyword>
<dbReference type="PIRSF" id="PIRSF016516">
    <property type="entry name" value="Allantoicase"/>
    <property type="match status" value="1"/>
</dbReference>
<dbReference type="GeneTree" id="ENSGT00390000001793"/>
<sequence length="396" mass="44102">IIYRNQLSHTTQFKVRITATVAFMLQKAGLLLFSISFFWAKKKTPSPQFIASAFTEFGKWMDGWETRRKRIPGHDWCIIQLGVPGQIYGIDVDTSFFTGNHSPYVSIQAGCLDNPPNLTLEGDRTGMAASESQLAAVAKLGSEAWPELLCVSQLKPGYSDCCHNYCKVNFNHRVTHLRLNMHPDGGIARLRVYGVGQRDWSSVSPQQDIDLVALTNGGVCLGCSDAHFGHPRNMIGLGRAVNMADGWETARRLDRPKHLQVDERGILQVPGWEWAVFRLGHPGVISSIEVDTNHFKGNFPDSCRIEVCLLTPEEEAQCIETRWNSGKWQVLLPPQKLRPHHRHLYGATELLRCSVASHVRLIIAPDGGVSRLRLWGQAAPTSAVPANQKTPTPSKL</sequence>
<dbReference type="Proteomes" id="UP000694568">
    <property type="component" value="Unplaced"/>
</dbReference>
<comment type="similarity">
    <text evidence="1">Belongs to the allantoicase family.</text>
</comment>
<reference evidence="5" key="2">
    <citation type="submission" date="2025-09" db="UniProtKB">
        <authorList>
            <consortium name="Ensembl"/>
        </authorList>
    </citation>
    <scope>IDENTIFICATION</scope>
</reference>
<evidence type="ECO:0000313" key="6">
    <source>
        <dbReference type="Proteomes" id="UP000694568"/>
    </source>
</evidence>
<gene>
    <name evidence="5" type="primary">allc</name>
</gene>
<dbReference type="InterPro" id="IPR005164">
    <property type="entry name" value="Allantoicase"/>
</dbReference>
<dbReference type="Gene3D" id="2.60.120.260">
    <property type="entry name" value="Galactose-binding domain-like"/>
    <property type="match status" value="2"/>
</dbReference>
<reference evidence="5" key="1">
    <citation type="submission" date="2025-08" db="UniProtKB">
        <authorList>
            <consortium name="Ensembl"/>
        </authorList>
    </citation>
    <scope>IDENTIFICATION</scope>
</reference>
<dbReference type="PANTHER" id="PTHR12045:SF3">
    <property type="entry name" value="INACTIVE ALLANTOICASE-RELATED"/>
    <property type="match status" value="1"/>
</dbReference>
<organism evidence="5 6">
    <name type="scientific">Sander lucioperca</name>
    <name type="common">Pike-perch</name>
    <name type="synonym">Perca lucioperca</name>
    <dbReference type="NCBI Taxonomy" id="283035"/>
    <lineage>
        <taxon>Eukaryota</taxon>
        <taxon>Metazoa</taxon>
        <taxon>Chordata</taxon>
        <taxon>Craniata</taxon>
        <taxon>Vertebrata</taxon>
        <taxon>Euteleostomi</taxon>
        <taxon>Actinopterygii</taxon>
        <taxon>Neopterygii</taxon>
        <taxon>Teleostei</taxon>
        <taxon>Neoteleostei</taxon>
        <taxon>Acanthomorphata</taxon>
        <taxon>Eupercaria</taxon>
        <taxon>Perciformes</taxon>
        <taxon>Percoidei</taxon>
        <taxon>Percidae</taxon>
        <taxon>Luciopercinae</taxon>
        <taxon>Sander</taxon>
    </lineage>
</organism>
<keyword evidence="3" id="KW-1133">Transmembrane helix</keyword>
<dbReference type="AlphaFoldDB" id="A0A8C9Z6S6"/>
<feature type="transmembrane region" description="Helical" evidence="3">
    <location>
        <begin position="21"/>
        <end position="40"/>
    </location>
</feature>
<dbReference type="HAMAP" id="MF_00813">
    <property type="entry name" value="Allantoicase"/>
    <property type="match status" value="1"/>
</dbReference>
<dbReference type="Ensembl" id="ENSSLUT00000036431.1">
    <property type="protein sequence ID" value="ENSSLUP00000035332.1"/>
    <property type="gene ID" value="ENSSLUG00000015680.1"/>
</dbReference>
<protein>
    <recommendedName>
        <fullName evidence="2">Allantoate amidinohydrolase</fullName>
    </recommendedName>
</protein>
<name>A0A8C9Z6S6_SANLU</name>
<dbReference type="GO" id="GO:0004037">
    <property type="term" value="F:allantoicase activity"/>
    <property type="evidence" value="ECO:0007669"/>
    <property type="project" value="InterPro"/>
</dbReference>
<feature type="domain" description="Allantoicase" evidence="4">
    <location>
        <begin position="217"/>
        <end position="378"/>
    </location>
</feature>
<evidence type="ECO:0000259" key="4">
    <source>
        <dbReference type="Pfam" id="PF03561"/>
    </source>
</evidence>
<keyword evidence="6" id="KW-1185">Reference proteome</keyword>
<evidence type="ECO:0000256" key="2">
    <source>
        <dbReference type="ARBA" id="ARBA00031078"/>
    </source>
</evidence>
<dbReference type="SUPFAM" id="SSF49785">
    <property type="entry name" value="Galactose-binding domain-like"/>
    <property type="match status" value="2"/>
</dbReference>
<feature type="domain" description="Allantoicase" evidence="4">
    <location>
        <begin position="33"/>
        <end position="195"/>
    </location>
</feature>
<dbReference type="InterPro" id="IPR015908">
    <property type="entry name" value="Allantoicase_dom"/>
</dbReference>
<accession>A0A8C9Z6S6</accession>
<dbReference type="NCBIfam" id="TIGR02961">
    <property type="entry name" value="allantoicase"/>
    <property type="match status" value="1"/>
</dbReference>